<dbReference type="VEuPathDB" id="VectorBase:LDEU006838"/>
<sequence length="481" mass="55246">MSSTFLWNNIPSVVLFNVYSNLSPNERILASSTCKAWREALYHSSVWPSNRLTLNLTKKTNAKKSDSKRNKTASYQQFLQKCYRFLQNVEIIFELHSSSQFNELLNIIRIMYDSAMDHKSLTSFSLKPIHVQVSANRSANDVMLLENAMKRFIGRHCNLKHLSLGCLEQMLNCTPSLLSIMAQRNNTSLQSLHLLTVKEDPDYYPVPDIPAHLFEPFVNLKVLSIDYDFMSDDLLSILAVKPLEKLIINVHGLDDEHPGVSKSAWSKLKWKQKLEVTLNLLHTDDSPDGLREMILETDIPLSHFRAFFLGYNTGIAELIKVVAIKHQNTLRSLVLLNSLAESTFFPNTCFSRATENELVMLAWRCKKLQHLTVIGYEISEVDLIAITRLRGYQLKELLIPSCCILLSQSPIIEDEGYYDDDRFYLDMADVRFRNQVISDIAKPLNRDWIPMTFDEIPKSVYDPHHSPDSAYLPTLHRDTSC</sequence>
<dbReference type="InterPro" id="IPR032675">
    <property type="entry name" value="LRR_dom_sf"/>
</dbReference>
<organism evidence="2 3">
    <name type="scientific">Leptotrombidium deliense</name>
    <dbReference type="NCBI Taxonomy" id="299467"/>
    <lineage>
        <taxon>Eukaryota</taxon>
        <taxon>Metazoa</taxon>
        <taxon>Ecdysozoa</taxon>
        <taxon>Arthropoda</taxon>
        <taxon>Chelicerata</taxon>
        <taxon>Arachnida</taxon>
        <taxon>Acari</taxon>
        <taxon>Acariformes</taxon>
        <taxon>Trombidiformes</taxon>
        <taxon>Prostigmata</taxon>
        <taxon>Anystina</taxon>
        <taxon>Parasitengona</taxon>
        <taxon>Trombiculoidea</taxon>
        <taxon>Trombiculidae</taxon>
        <taxon>Leptotrombidium</taxon>
    </lineage>
</organism>
<protein>
    <submittedName>
        <fullName evidence="2">F-box only protein 33-like protein</fullName>
    </submittedName>
</protein>
<feature type="domain" description="F-box" evidence="1">
    <location>
        <begin position="4"/>
        <end position="50"/>
    </location>
</feature>
<dbReference type="InterPro" id="IPR001810">
    <property type="entry name" value="F-box_dom"/>
</dbReference>
<name>A0A443SCF5_9ACAR</name>
<dbReference type="CDD" id="cd22104">
    <property type="entry name" value="F-box_FBXO33"/>
    <property type="match status" value="1"/>
</dbReference>
<dbReference type="STRING" id="299467.A0A443SCF5"/>
<dbReference type="GO" id="GO:0031398">
    <property type="term" value="P:positive regulation of protein ubiquitination"/>
    <property type="evidence" value="ECO:0007669"/>
    <property type="project" value="TreeGrafter"/>
</dbReference>
<dbReference type="AlphaFoldDB" id="A0A443SCF5"/>
<dbReference type="Proteomes" id="UP000288716">
    <property type="component" value="Unassembled WGS sequence"/>
</dbReference>
<gene>
    <name evidence="2" type="ORF">B4U80_07617</name>
</gene>
<evidence type="ECO:0000313" key="3">
    <source>
        <dbReference type="Proteomes" id="UP000288716"/>
    </source>
</evidence>
<reference evidence="2 3" key="1">
    <citation type="journal article" date="2018" name="Gigascience">
        <title>Genomes of trombidid mites reveal novel predicted allergens and laterally-transferred genes associated with secondary metabolism.</title>
        <authorList>
            <person name="Dong X."/>
            <person name="Chaisiri K."/>
            <person name="Xia D."/>
            <person name="Armstrong S.D."/>
            <person name="Fang Y."/>
            <person name="Donnelly M.J."/>
            <person name="Kadowaki T."/>
            <person name="McGarry J.W."/>
            <person name="Darby A.C."/>
            <person name="Makepeace B.L."/>
        </authorList>
    </citation>
    <scope>NUCLEOTIDE SEQUENCE [LARGE SCALE GENOMIC DNA]</scope>
    <source>
        <strain evidence="2">UoL-UT</strain>
    </source>
</reference>
<proteinExistence type="predicted"/>
<evidence type="ECO:0000313" key="2">
    <source>
        <dbReference type="EMBL" id="RWS25202.1"/>
    </source>
</evidence>
<dbReference type="PANTHER" id="PTHR20933">
    <property type="entry name" value="F-BOX ONLY PROTEIN 33"/>
    <property type="match status" value="1"/>
</dbReference>
<dbReference type="PROSITE" id="PS50181">
    <property type="entry name" value="FBOX"/>
    <property type="match status" value="1"/>
</dbReference>
<dbReference type="PANTHER" id="PTHR20933:SF3">
    <property type="entry name" value="F-BOX ONLY PROTEIN 33"/>
    <property type="match status" value="1"/>
</dbReference>
<dbReference type="OrthoDB" id="8757000at2759"/>
<dbReference type="SUPFAM" id="SSF81383">
    <property type="entry name" value="F-box domain"/>
    <property type="match status" value="1"/>
</dbReference>
<dbReference type="EMBL" id="NCKV01003958">
    <property type="protein sequence ID" value="RWS25202.1"/>
    <property type="molecule type" value="Genomic_DNA"/>
</dbReference>
<keyword evidence="3" id="KW-1185">Reference proteome</keyword>
<dbReference type="Gene3D" id="3.80.10.10">
    <property type="entry name" value="Ribonuclease Inhibitor"/>
    <property type="match status" value="1"/>
</dbReference>
<accession>A0A443SCF5</accession>
<dbReference type="SUPFAM" id="SSF52047">
    <property type="entry name" value="RNI-like"/>
    <property type="match status" value="1"/>
</dbReference>
<comment type="caution">
    <text evidence="2">The sequence shown here is derived from an EMBL/GenBank/DDBJ whole genome shotgun (WGS) entry which is preliminary data.</text>
</comment>
<dbReference type="InterPro" id="IPR036047">
    <property type="entry name" value="F-box-like_dom_sf"/>
</dbReference>
<dbReference type="Pfam" id="PF12937">
    <property type="entry name" value="F-box-like"/>
    <property type="match status" value="1"/>
</dbReference>
<dbReference type="Gene3D" id="1.20.1280.50">
    <property type="match status" value="1"/>
</dbReference>
<evidence type="ECO:0000259" key="1">
    <source>
        <dbReference type="PROSITE" id="PS50181"/>
    </source>
</evidence>